<keyword evidence="3" id="KW-1185">Reference proteome</keyword>
<dbReference type="InterPro" id="IPR032466">
    <property type="entry name" value="Metal_Hydrolase"/>
</dbReference>
<dbReference type="GO" id="GO:0016811">
    <property type="term" value="F:hydrolase activity, acting on carbon-nitrogen (but not peptide) bonds, in linear amides"/>
    <property type="evidence" value="ECO:0007669"/>
    <property type="project" value="InterPro"/>
</dbReference>
<evidence type="ECO:0000313" key="3">
    <source>
        <dbReference type="Proteomes" id="UP000245754"/>
    </source>
</evidence>
<dbReference type="GO" id="GO:0005829">
    <property type="term" value="C:cytosol"/>
    <property type="evidence" value="ECO:0007669"/>
    <property type="project" value="TreeGrafter"/>
</dbReference>
<dbReference type="Gene3D" id="3.20.20.140">
    <property type="entry name" value="Metal-dependent hydrolases"/>
    <property type="match status" value="1"/>
</dbReference>
<dbReference type="EMBL" id="QGGT01000001">
    <property type="protein sequence ID" value="PWK38386.1"/>
    <property type="molecule type" value="Genomic_DNA"/>
</dbReference>
<dbReference type="AlphaFoldDB" id="A0A316F1Q3"/>
<name>A0A316F1Q3_9BURK</name>
<dbReference type="CDD" id="cd01297">
    <property type="entry name" value="D-aminoacylase"/>
    <property type="match status" value="1"/>
</dbReference>
<comment type="caution">
    <text evidence="2">The sequence shown here is derived from an EMBL/GenBank/DDBJ whole genome shotgun (WGS) entry which is preliminary data.</text>
</comment>
<accession>A0A316F1Q3</accession>
<dbReference type="SUPFAM" id="SSF51338">
    <property type="entry name" value="Composite domain of metallo-dependent hydrolases"/>
    <property type="match status" value="1"/>
</dbReference>
<evidence type="ECO:0000313" key="2">
    <source>
        <dbReference type="EMBL" id="PWK38386.1"/>
    </source>
</evidence>
<dbReference type="Pfam" id="PF07969">
    <property type="entry name" value="Amidohydro_3"/>
    <property type="match status" value="2"/>
</dbReference>
<reference evidence="2 3" key="1">
    <citation type="submission" date="2018-05" db="EMBL/GenBank/DDBJ databases">
        <title>Genomic Encyclopedia of Type Strains, Phase IV (KMG-V): Genome sequencing to study the core and pangenomes of soil and plant-associated prokaryotes.</title>
        <authorList>
            <person name="Whitman W."/>
        </authorList>
    </citation>
    <scope>NUCLEOTIDE SEQUENCE [LARGE SCALE GENOMIC DNA]</scope>
    <source>
        <strain evidence="2 3">SLV-132</strain>
    </source>
</reference>
<evidence type="ECO:0000259" key="1">
    <source>
        <dbReference type="Pfam" id="PF07969"/>
    </source>
</evidence>
<dbReference type="GO" id="GO:0016812">
    <property type="term" value="F:hydrolase activity, acting on carbon-nitrogen (but not peptide) bonds, in cyclic amides"/>
    <property type="evidence" value="ECO:0007669"/>
    <property type="project" value="TreeGrafter"/>
</dbReference>
<dbReference type="InterPro" id="IPR023100">
    <property type="entry name" value="D-aminoacylase_insert_dom_sf"/>
</dbReference>
<organism evidence="2 3">
    <name type="scientific">Cupriavidus plantarum</name>
    <dbReference type="NCBI Taxonomy" id="942865"/>
    <lineage>
        <taxon>Bacteria</taxon>
        <taxon>Pseudomonadati</taxon>
        <taxon>Pseudomonadota</taxon>
        <taxon>Betaproteobacteria</taxon>
        <taxon>Burkholderiales</taxon>
        <taxon>Burkholderiaceae</taxon>
        <taxon>Cupriavidus</taxon>
    </lineage>
</organism>
<dbReference type="PANTHER" id="PTHR11647:SF1">
    <property type="entry name" value="COLLAPSIN RESPONSE MEDIATOR PROTEIN"/>
    <property type="match status" value="1"/>
</dbReference>
<dbReference type="RefSeq" id="WP_258307902.1">
    <property type="nucleotide sequence ID" value="NZ_QGGT01000001.1"/>
</dbReference>
<feature type="domain" description="Amidohydrolase 3" evidence="1">
    <location>
        <begin position="52"/>
        <end position="235"/>
    </location>
</feature>
<dbReference type="InterPro" id="IPR011059">
    <property type="entry name" value="Metal-dep_hydrolase_composite"/>
</dbReference>
<dbReference type="PANTHER" id="PTHR11647">
    <property type="entry name" value="HYDRANTOINASE/DIHYDROPYRIMIDINASE FAMILY MEMBER"/>
    <property type="match status" value="1"/>
</dbReference>
<dbReference type="Gene3D" id="2.30.40.10">
    <property type="entry name" value="Urease, subunit C, domain 1"/>
    <property type="match status" value="1"/>
</dbReference>
<feature type="domain" description="Amidohydrolase 3" evidence="1">
    <location>
        <begin position="355"/>
        <end position="461"/>
    </location>
</feature>
<dbReference type="Gene3D" id="3.30.1490.130">
    <property type="entry name" value="D-aminoacylase. Domain 3"/>
    <property type="match status" value="1"/>
</dbReference>
<dbReference type="InterPro" id="IPR050378">
    <property type="entry name" value="Metallo-dep_Hydrolases_sf"/>
</dbReference>
<proteinExistence type="predicted"/>
<gene>
    <name evidence="2" type="ORF">C7419_1012281</name>
</gene>
<dbReference type="SUPFAM" id="SSF51556">
    <property type="entry name" value="Metallo-dependent hydrolases"/>
    <property type="match status" value="1"/>
</dbReference>
<sequence>MTMPITIQYDTIIRHGDLIDGTGAPRRAADIAIQDGAIAAIGDLRDARAATEIDATGLAVTPGFIDTHTHDDWLVFQSPEMLPKVTQGVTTIIAGNCGISLFPLVTGTIPPAPLDILRGGYQFPSVQAYRDAFAAAPAAVNVAVLVGQSTLRARHVGQLGAAASDAEIERMRDDVETALRQGAIGVSTGTFYPPSAAAPEDEIVRMCEPMRRLGGVLVSHMRDESDRVREAIDETARIGKALGVSTVISHHKLVGKQNHGRSRETLAQVSELARTMPLCMDCYPYAASSTMLRPERVDQCDRILITWSSPHPDVAGRYLEEIAEAWGRSRREVAEALVPGGAVYFIMDEGDVRDILAYPDTMVGSDGIPSDETPHPRLWGTFPRVLGLYSRDLGLFPLERAVHKMTGLAARRFGLERRGELRVGHVADITVFDPATIQDRATFDDPVQPSVGVVHVLVAGKATLRDGMPTGNRPGRFVGSTLVKGDAVEVDAIKAQAAPPNAARAATQ</sequence>
<protein>
    <submittedName>
        <fullName evidence="2">N-acyl-D-amino-acid deacylase</fullName>
    </submittedName>
</protein>
<dbReference type="Proteomes" id="UP000245754">
    <property type="component" value="Unassembled WGS sequence"/>
</dbReference>
<dbReference type="InterPro" id="IPR013108">
    <property type="entry name" value="Amidohydro_3"/>
</dbReference>